<reference evidence="4 5" key="1">
    <citation type="journal article" date="2024" name="Chem. Sci.">
        <title>Discovery of megapolipeptins by genome mining of a Burkholderiales bacteria collection.</title>
        <authorList>
            <person name="Paulo B.S."/>
            <person name="Recchia M.J.J."/>
            <person name="Lee S."/>
            <person name="Fergusson C.H."/>
            <person name="Romanowski S.B."/>
            <person name="Hernandez A."/>
            <person name="Krull N."/>
            <person name="Liu D.Y."/>
            <person name="Cavanagh H."/>
            <person name="Bos A."/>
            <person name="Gray C.A."/>
            <person name="Murphy B.T."/>
            <person name="Linington R.G."/>
            <person name="Eustaquio A.S."/>
        </authorList>
    </citation>
    <scope>NUCLEOTIDE SEQUENCE [LARGE SCALE GENOMIC DNA]</scope>
    <source>
        <strain evidence="4 5">RL17-374-BIF-D</strain>
    </source>
</reference>
<evidence type="ECO:0000313" key="5">
    <source>
        <dbReference type="Proteomes" id="UP001629462"/>
    </source>
</evidence>
<keyword evidence="1 2" id="KW-0443">Lipid metabolism</keyword>
<evidence type="ECO:0000313" key="4">
    <source>
        <dbReference type="EMBL" id="MFM0520738.1"/>
    </source>
</evidence>
<keyword evidence="5" id="KW-1185">Reference proteome</keyword>
<dbReference type="PROSITE" id="PS51635">
    <property type="entry name" value="PNPLA"/>
    <property type="match status" value="1"/>
</dbReference>
<feature type="active site" description="Nucleophile" evidence="2">
    <location>
        <position position="98"/>
    </location>
</feature>
<accession>A0ABW9CR79</accession>
<feature type="active site" description="Proton acceptor" evidence="2">
    <location>
        <position position="329"/>
    </location>
</feature>
<protein>
    <submittedName>
        <fullName evidence="4">Patatin-like phospholipase family protein</fullName>
    </submittedName>
</protein>
<keyword evidence="2" id="KW-0442">Lipid degradation</keyword>
<organism evidence="4 5">
    <name type="scientific">Caballeronia jiangsuensis</name>
    <dbReference type="NCBI Taxonomy" id="1458357"/>
    <lineage>
        <taxon>Bacteria</taxon>
        <taxon>Pseudomonadati</taxon>
        <taxon>Pseudomonadota</taxon>
        <taxon>Betaproteobacteria</taxon>
        <taxon>Burkholderiales</taxon>
        <taxon>Burkholderiaceae</taxon>
        <taxon>Caballeronia</taxon>
    </lineage>
</organism>
<dbReference type="InterPro" id="IPR002641">
    <property type="entry name" value="PNPLA_dom"/>
</dbReference>
<dbReference type="EMBL" id="JAQQDB010000026">
    <property type="protein sequence ID" value="MFM0520738.1"/>
    <property type="molecule type" value="Genomic_DNA"/>
</dbReference>
<comment type="caution">
    <text evidence="4">The sequence shown here is derived from an EMBL/GenBank/DDBJ whole genome shotgun (WGS) entry which is preliminary data.</text>
</comment>
<evidence type="ECO:0000259" key="3">
    <source>
        <dbReference type="PROSITE" id="PS51635"/>
    </source>
</evidence>
<sequence>MPDERNESESDASGAVAAKICPYVRSESPPAEGTFEIGIVLAGAISAGAYSSGVMDFLIEALDAWEAAKEAERKSGKPQKEWSVPPHDVVLRVFAGASAGSMTAAIAAVALRYDFPHVDAGSAPAQDKSANPFYRAWVQDIDIRELLKSDDLAKQGTLVSLLDSTVLQDITNRALDYTATAKARPYLRERTRFIFSQASLRGVPYYLPIESTYKAGLGMWMHKSYRSFAASYTDAVPRARPDDEILSGINNSSTGAWKSLGNAALGSGAFPVGLAAREENRRVADLNYHFFTYIDPATKQQEFKPLLPAWDAQGNTTAAPKFFKGFVVDGGTMDNEPLDFARTELAGQIEQNPRGGNEAIRAVVMIDPFPDTLAEVNDTIAGERGDLFSSSIGLIGAWKNQARFDPADLALAFMDDVYSRYLIAPSRRTSPTDPRTETNGFDLASGCLGGFGGFLSEEFRRHDYLLGRRNCQQFLSQHFSMPDTNPLYGSWSDAVRTEWHASGGELPIIPLVGKLREEIPLPKWPTQPVELTPLRQLLEARVMAVAGSALDMFKVSWIERKAASLGIALLRKKLLGYAMDKVLSDLGKRNLPRVR</sequence>
<dbReference type="SUPFAM" id="SSF52151">
    <property type="entry name" value="FabD/lysophospholipase-like"/>
    <property type="match status" value="1"/>
</dbReference>
<feature type="short sequence motif" description="GXSXG" evidence="2">
    <location>
        <begin position="96"/>
        <end position="100"/>
    </location>
</feature>
<evidence type="ECO:0000256" key="2">
    <source>
        <dbReference type="PROSITE-ProRule" id="PRU01161"/>
    </source>
</evidence>
<feature type="short sequence motif" description="DGA/G" evidence="2">
    <location>
        <begin position="329"/>
        <end position="331"/>
    </location>
</feature>
<dbReference type="InterPro" id="IPR016035">
    <property type="entry name" value="Acyl_Trfase/lysoPLipase"/>
</dbReference>
<dbReference type="Pfam" id="PF01734">
    <property type="entry name" value="Patatin"/>
    <property type="match status" value="1"/>
</dbReference>
<name>A0ABW9CR79_9BURK</name>
<proteinExistence type="predicted"/>
<comment type="caution">
    <text evidence="2">Lacks conserved residue(s) required for the propagation of feature annotation.</text>
</comment>
<evidence type="ECO:0000256" key="1">
    <source>
        <dbReference type="ARBA" id="ARBA00023098"/>
    </source>
</evidence>
<keyword evidence="2" id="KW-0378">Hydrolase</keyword>
<dbReference type="RefSeq" id="WP_408162722.1">
    <property type="nucleotide sequence ID" value="NZ_JAQQDB010000026.1"/>
</dbReference>
<gene>
    <name evidence="4" type="ORF">PQR08_25240</name>
</gene>
<feature type="domain" description="PNPLA" evidence="3">
    <location>
        <begin position="39"/>
        <end position="342"/>
    </location>
</feature>
<dbReference type="Proteomes" id="UP001629462">
    <property type="component" value="Unassembled WGS sequence"/>
</dbReference>